<dbReference type="InterPro" id="IPR051908">
    <property type="entry name" value="Ribosomal_N-acetyltransferase"/>
</dbReference>
<name>A0A2S8F1M5_9BACT</name>
<dbReference type="GO" id="GO:1990189">
    <property type="term" value="F:protein N-terminal-serine acetyltransferase activity"/>
    <property type="evidence" value="ECO:0007669"/>
    <property type="project" value="TreeGrafter"/>
</dbReference>
<evidence type="ECO:0000259" key="1">
    <source>
        <dbReference type="PROSITE" id="PS51186"/>
    </source>
</evidence>
<protein>
    <submittedName>
        <fullName evidence="2">RimJ/RimL family protein N-acetyltransferase</fullName>
    </submittedName>
</protein>
<dbReference type="InterPro" id="IPR000182">
    <property type="entry name" value="GNAT_dom"/>
</dbReference>
<dbReference type="Proteomes" id="UP000240009">
    <property type="component" value="Unassembled WGS sequence"/>
</dbReference>
<dbReference type="SUPFAM" id="SSF55729">
    <property type="entry name" value="Acyl-CoA N-acyltransferases (Nat)"/>
    <property type="match status" value="1"/>
</dbReference>
<organism evidence="2 3">
    <name type="scientific">Blastopirellula marina</name>
    <dbReference type="NCBI Taxonomy" id="124"/>
    <lineage>
        <taxon>Bacteria</taxon>
        <taxon>Pseudomonadati</taxon>
        <taxon>Planctomycetota</taxon>
        <taxon>Planctomycetia</taxon>
        <taxon>Pirellulales</taxon>
        <taxon>Pirellulaceae</taxon>
        <taxon>Blastopirellula</taxon>
    </lineage>
</organism>
<dbReference type="PANTHER" id="PTHR43441">
    <property type="entry name" value="RIBOSOMAL-PROTEIN-SERINE ACETYLTRANSFERASE"/>
    <property type="match status" value="1"/>
</dbReference>
<dbReference type="GO" id="GO:0005737">
    <property type="term" value="C:cytoplasm"/>
    <property type="evidence" value="ECO:0007669"/>
    <property type="project" value="TreeGrafter"/>
</dbReference>
<keyword evidence="2" id="KW-0808">Transferase</keyword>
<dbReference type="AlphaFoldDB" id="A0A2S8F1M5"/>
<comment type="caution">
    <text evidence="2">The sequence shown here is derived from an EMBL/GenBank/DDBJ whole genome shotgun (WGS) entry which is preliminary data.</text>
</comment>
<reference evidence="2 3" key="1">
    <citation type="submission" date="2018-02" db="EMBL/GenBank/DDBJ databases">
        <title>Comparative genomes isolates from brazilian mangrove.</title>
        <authorList>
            <person name="Araujo J.E."/>
            <person name="Taketani R.G."/>
            <person name="Silva M.C.P."/>
            <person name="Loureco M.V."/>
            <person name="Andreote F.D."/>
        </authorList>
    </citation>
    <scope>NUCLEOTIDE SEQUENCE [LARGE SCALE GENOMIC DNA]</scope>
    <source>
        <strain evidence="2 3">HEX-2 MGV</strain>
    </source>
</reference>
<dbReference type="OrthoDB" id="9784707at2"/>
<dbReference type="Gene3D" id="3.40.630.30">
    <property type="match status" value="1"/>
</dbReference>
<dbReference type="InterPro" id="IPR016181">
    <property type="entry name" value="Acyl_CoA_acyltransferase"/>
</dbReference>
<proteinExistence type="predicted"/>
<evidence type="ECO:0000313" key="3">
    <source>
        <dbReference type="Proteomes" id="UP000240009"/>
    </source>
</evidence>
<sequence>MFSYQLDTNLRLELLTRQHAPELYNAVNENRQHLSPWMPWVATTQSVADVESFIATTRQQMAENNGFQTAIRAGQEIVGVIGMHKIDWPNRSTSLGYWLAEKHQGQGIMTKACSAYITHAFTELDLHRLEIRCATENTRSRAIPQRLGFTQEGTIRSAESIDGRYLDHVVYGLLASEWQARQA</sequence>
<dbReference type="EMBL" id="PUIA01000069">
    <property type="protein sequence ID" value="PQO26071.1"/>
    <property type="molecule type" value="Genomic_DNA"/>
</dbReference>
<dbReference type="GO" id="GO:0008999">
    <property type="term" value="F:protein-N-terminal-alanine acetyltransferase activity"/>
    <property type="evidence" value="ECO:0007669"/>
    <property type="project" value="TreeGrafter"/>
</dbReference>
<dbReference type="PROSITE" id="PS51186">
    <property type="entry name" value="GNAT"/>
    <property type="match status" value="1"/>
</dbReference>
<gene>
    <name evidence="2" type="ORF">C5Y96_21720</name>
</gene>
<dbReference type="Pfam" id="PF13302">
    <property type="entry name" value="Acetyltransf_3"/>
    <property type="match status" value="1"/>
</dbReference>
<accession>A0A2S8F1M5</accession>
<evidence type="ECO:0000313" key="2">
    <source>
        <dbReference type="EMBL" id="PQO26071.1"/>
    </source>
</evidence>
<feature type="domain" description="N-acetyltransferase" evidence="1">
    <location>
        <begin position="14"/>
        <end position="176"/>
    </location>
</feature>
<dbReference type="PANTHER" id="PTHR43441:SF11">
    <property type="entry name" value="RIBOSOMAL-PROTEIN-SERINE ACETYLTRANSFERASE"/>
    <property type="match status" value="1"/>
</dbReference>
<dbReference type="RefSeq" id="WP_105357756.1">
    <property type="nucleotide sequence ID" value="NZ_PUIA01000069.1"/>
</dbReference>